<organism evidence="1 2">
    <name type="scientific">Branchiibius hedensis</name>
    <dbReference type="NCBI Taxonomy" id="672460"/>
    <lineage>
        <taxon>Bacteria</taxon>
        <taxon>Bacillati</taxon>
        <taxon>Actinomycetota</taxon>
        <taxon>Actinomycetes</taxon>
        <taxon>Micrococcales</taxon>
        <taxon>Dermacoccaceae</taxon>
        <taxon>Branchiibius</taxon>
    </lineage>
</organism>
<evidence type="ECO:0000313" key="2">
    <source>
        <dbReference type="Proteomes" id="UP000250028"/>
    </source>
</evidence>
<dbReference type="Pfam" id="PF13450">
    <property type="entry name" value="NAD_binding_8"/>
    <property type="match status" value="1"/>
</dbReference>
<dbReference type="RefSeq" id="WP_109686152.1">
    <property type="nucleotide sequence ID" value="NZ_QGDN01000001.1"/>
</dbReference>
<name>A0A2Y8ZSZ3_9MICO</name>
<proteinExistence type="predicted"/>
<dbReference type="PANTHER" id="PTHR10668:SF105">
    <property type="entry name" value="DEHYDROGENASE-RELATED"/>
    <property type="match status" value="1"/>
</dbReference>
<evidence type="ECO:0000313" key="1">
    <source>
        <dbReference type="EMBL" id="SSA35104.1"/>
    </source>
</evidence>
<dbReference type="EMBL" id="UESZ01000001">
    <property type="protein sequence ID" value="SSA35104.1"/>
    <property type="molecule type" value="Genomic_DNA"/>
</dbReference>
<sequence>MTAQSSASAVVVGSGPNGLAAAVRLAQAGLHVTVVERHDDVGGGMRTQELTVPGVRHDVCSAFHPTGVASPYFRSLHLERHGLRWLWPQIDLAHPLDDGRAGVATRDLAATRESLGRDGDRWARIFEPAIRHFGPLTDEVFQPVMHLPRHPLVLGRFGVAAALPATLASRAFSDGPARALFTGAAAHAIDDLRRPMTSAVGLLLTAAAHAVGWPVAEGGSQSIARALVAEFEELGGQVITGRPITDLDHLGSIAERRPDVVVLDVAPAGALQIVGDQLPPRVRRAFEAYRYGPAAFKIDYAIDGDIPWTNELVRRAGTVHLGGSAPEIVTAEAATTRGTMPERPFVLLGQQYLADPGRSANGINPIYAYAHVPQGYSGDASEQITRQIERFAPGFRDRIVASSTINPVQWAAYNPNYVGGDISAGANTARQLVFRPRMTTNPYWLGVPGLYLCSAATPPGGGVHGMAGFNAAEAALAELSRSAGTAGRRA</sequence>
<dbReference type="Gene3D" id="3.50.50.60">
    <property type="entry name" value="FAD/NAD(P)-binding domain"/>
    <property type="match status" value="1"/>
</dbReference>
<dbReference type="PRINTS" id="PR00419">
    <property type="entry name" value="ADXRDTASE"/>
</dbReference>
<dbReference type="AlphaFoldDB" id="A0A2Y8ZSZ3"/>
<keyword evidence="2" id="KW-1185">Reference proteome</keyword>
<gene>
    <name evidence="1" type="ORF">SAMN04489750_2442</name>
</gene>
<dbReference type="SUPFAM" id="SSF51905">
    <property type="entry name" value="FAD/NAD(P)-binding domain"/>
    <property type="match status" value="1"/>
</dbReference>
<accession>A0A2Y8ZSZ3</accession>
<dbReference type="OrthoDB" id="833207at2"/>
<protein>
    <submittedName>
        <fullName evidence="1">Phytoene dehydrogenase-related protein</fullName>
    </submittedName>
</protein>
<reference evidence="2" key="1">
    <citation type="submission" date="2016-10" db="EMBL/GenBank/DDBJ databases">
        <authorList>
            <person name="Varghese N."/>
            <person name="Submissions S."/>
        </authorList>
    </citation>
    <scope>NUCLEOTIDE SEQUENCE [LARGE SCALE GENOMIC DNA]</scope>
    <source>
        <strain evidence="2">DSM 22951</strain>
    </source>
</reference>
<dbReference type="Proteomes" id="UP000250028">
    <property type="component" value="Unassembled WGS sequence"/>
</dbReference>
<dbReference type="PANTHER" id="PTHR10668">
    <property type="entry name" value="PHYTOENE DEHYDROGENASE"/>
    <property type="match status" value="1"/>
</dbReference>
<dbReference type="InterPro" id="IPR036188">
    <property type="entry name" value="FAD/NAD-bd_sf"/>
</dbReference>